<dbReference type="InterPro" id="IPR036390">
    <property type="entry name" value="WH_DNA-bd_sf"/>
</dbReference>
<dbReference type="Proteomes" id="UP000260812">
    <property type="component" value="Unassembled WGS sequence"/>
</dbReference>
<dbReference type="InterPro" id="IPR013196">
    <property type="entry name" value="HTH_11"/>
</dbReference>
<dbReference type="InterPro" id="IPR051534">
    <property type="entry name" value="CBASS_pafABC_assoc_protein"/>
</dbReference>
<dbReference type="InterPro" id="IPR057727">
    <property type="entry name" value="WCX_dom"/>
</dbReference>
<dbReference type="PANTHER" id="PTHR34580:SF1">
    <property type="entry name" value="PROTEIN PAFC"/>
    <property type="match status" value="1"/>
</dbReference>
<evidence type="ECO:0000259" key="1">
    <source>
        <dbReference type="Pfam" id="PF08279"/>
    </source>
</evidence>
<dbReference type="InterPro" id="IPR026881">
    <property type="entry name" value="WYL_dom"/>
</dbReference>
<accession>A0A3E3IDP3</accession>
<comment type="caution">
    <text evidence="4">The sequence shown here is derived from an EMBL/GenBank/DDBJ whole genome shotgun (WGS) entry which is preliminary data.</text>
</comment>
<reference evidence="4" key="1">
    <citation type="submission" date="2018-08" db="EMBL/GenBank/DDBJ databases">
        <title>A genome reference for cultivated species of the human gut microbiota.</title>
        <authorList>
            <person name="Zou Y."/>
            <person name="Xue W."/>
            <person name="Luo G."/>
        </authorList>
    </citation>
    <scope>NUCLEOTIDE SEQUENCE [LARGE SCALE GENOMIC DNA]</scope>
    <source>
        <strain evidence="4">TF05-5AC</strain>
    </source>
</reference>
<sequence length="319" mass="36811">MEVKMKLDRLLGITIYLLNHEKTSASTLAKRFEVSVRTIQRDIEALCMAGIPVAASMGADGGYEILDTFCMERQTAEQMDYQHIVAALQGLLSAYEEETAEDTLEKMKALAGTSAPEVILDFSVAREENGISGKLAIIRECMDQGKKLSFFYTNAEDREKQFEVEPAACIFQWYAWYLAAYYPEKESYCLFKLVRMRTLCCMEEAMRQKHDAGEAAEILRSRPDTRKQLDIRLEGRKKVKVKCMEYLKGEIEEEKENGDFIMRLRVPENEHFWYGTILGLGNQIKVLEPESLKERICRDCREVLACYAEKRHALYKNRI</sequence>
<dbReference type="InterPro" id="IPR028349">
    <property type="entry name" value="PafC-like"/>
</dbReference>
<dbReference type="Pfam" id="PF13280">
    <property type="entry name" value="WYL"/>
    <property type="match status" value="1"/>
</dbReference>
<dbReference type="Gene3D" id="1.10.10.10">
    <property type="entry name" value="Winged helix-like DNA-binding domain superfamily/Winged helix DNA-binding domain"/>
    <property type="match status" value="1"/>
</dbReference>
<protein>
    <submittedName>
        <fullName evidence="4">WYL domain-containing protein</fullName>
    </submittedName>
</protein>
<dbReference type="Pfam" id="PF08279">
    <property type="entry name" value="HTH_11"/>
    <property type="match status" value="1"/>
</dbReference>
<evidence type="ECO:0000259" key="3">
    <source>
        <dbReference type="Pfam" id="PF25583"/>
    </source>
</evidence>
<organism evidence="4 5">
    <name type="scientific">Eisenbergiella massiliensis</name>
    <dbReference type="NCBI Taxonomy" id="1720294"/>
    <lineage>
        <taxon>Bacteria</taxon>
        <taxon>Bacillati</taxon>
        <taxon>Bacillota</taxon>
        <taxon>Clostridia</taxon>
        <taxon>Lachnospirales</taxon>
        <taxon>Lachnospiraceae</taxon>
        <taxon>Eisenbergiella</taxon>
    </lineage>
</organism>
<evidence type="ECO:0000259" key="2">
    <source>
        <dbReference type="Pfam" id="PF13280"/>
    </source>
</evidence>
<dbReference type="EMBL" id="QVLV01000001">
    <property type="protein sequence ID" value="RGE65204.1"/>
    <property type="molecule type" value="Genomic_DNA"/>
</dbReference>
<dbReference type="PANTHER" id="PTHR34580">
    <property type="match status" value="1"/>
</dbReference>
<dbReference type="PROSITE" id="PS52050">
    <property type="entry name" value="WYL"/>
    <property type="match status" value="1"/>
</dbReference>
<feature type="domain" description="WYL" evidence="2">
    <location>
        <begin position="135"/>
        <end position="199"/>
    </location>
</feature>
<dbReference type="InterPro" id="IPR036388">
    <property type="entry name" value="WH-like_DNA-bd_sf"/>
</dbReference>
<dbReference type="AlphaFoldDB" id="A0A3E3IDP3"/>
<evidence type="ECO:0000313" key="5">
    <source>
        <dbReference type="Proteomes" id="UP000260812"/>
    </source>
</evidence>
<feature type="domain" description="Helix-turn-helix type 11" evidence="1">
    <location>
        <begin position="13"/>
        <end position="63"/>
    </location>
</feature>
<proteinExistence type="predicted"/>
<feature type="domain" description="WCX" evidence="3">
    <location>
        <begin position="240"/>
        <end position="304"/>
    </location>
</feature>
<evidence type="ECO:0000313" key="4">
    <source>
        <dbReference type="EMBL" id="RGE65204.1"/>
    </source>
</evidence>
<name>A0A3E3IDP3_9FIRM</name>
<keyword evidence="5" id="KW-1185">Reference proteome</keyword>
<dbReference type="PIRSF" id="PIRSF016838">
    <property type="entry name" value="PafC"/>
    <property type="match status" value="1"/>
</dbReference>
<dbReference type="Pfam" id="PF25583">
    <property type="entry name" value="WCX"/>
    <property type="match status" value="1"/>
</dbReference>
<dbReference type="SUPFAM" id="SSF46785">
    <property type="entry name" value="Winged helix' DNA-binding domain"/>
    <property type="match status" value="1"/>
</dbReference>
<gene>
    <name evidence="4" type="ORF">DXC51_02520</name>
</gene>